<evidence type="ECO:0000259" key="3">
    <source>
        <dbReference type="PROSITE" id="PS50011"/>
    </source>
</evidence>
<reference evidence="4 5" key="1">
    <citation type="submission" date="2024-02" db="EMBL/GenBank/DDBJ databases">
        <authorList>
            <person name="Daric V."/>
            <person name="Darras S."/>
        </authorList>
    </citation>
    <scope>NUCLEOTIDE SEQUENCE [LARGE SCALE GENOMIC DNA]</scope>
</reference>
<dbReference type="SMART" id="SM00220">
    <property type="entry name" value="S_TKc"/>
    <property type="match status" value="1"/>
</dbReference>
<keyword evidence="2" id="KW-0067">ATP-binding</keyword>
<evidence type="ECO:0000313" key="4">
    <source>
        <dbReference type="EMBL" id="CAK8695427.1"/>
    </source>
</evidence>
<dbReference type="InterPro" id="IPR008271">
    <property type="entry name" value="Ser/Thr_kinase_AS"/>
</dbReference>
<dbReference type="EMBL" id="CAWYQH010000152">
    <property type="protein sequence ID" value="CAK8695427.1"/>
    <property type="molecule type" value="Genomic_DNA"/>
</dbReference>
<dbReference type="CDD" id="cd00180">
    <property type="entry name" value="PKc"/>
    <property type="match status" value="1"/>
</dbReference>
<accession>A0ABP0GV05</accession>
<proteinExistence type="predicted"/>
<dbReference type="PROSITE" id="PS50011">
    <property type="entry name" value="PROTEIN_KINASE_DOM"/>
    <property type="match status" value="1"/>
</dbReference>
<keyword evidence="5" id="KW-1185">Reference proteome</keyword>
<name>A0ABP0GV05_CLALP</name>
<dbReference type="InterPro" id="IPR011009">
    <property type="entry name" value="Kinase-like_dom_sf"/>
</dbReference>
<organism evidence="4 5">
    <name type="scientific">Clavelina lepadiformis</name>
    <name type="common">Light-bulb sea squirt</name>
    <name type="synonym">Ascidia lepadiformis</name>
    <dbReference type="NCBI Taxonomy" id="159417"/>
    <lineage>
        <taxon>Eukaryota</taxon>
        <taxon>Metazoa</taxon>
        <taxon>Chordata</taxon>
        <taxon>Tunicata</taxon>
        <taxon>Ascidiacea</taxon>
        <taxon>Aplousobranchia</taxon>
        <taxon>Clavelinidae</taxon>
        <taxon>Clavelina</taxon>
    </lineage>
</organism>
<dbReference type="PROSITE" id="PS00108">
    <property type="entry name" value="PROTEIN_KINASE_ST"/>
    <property type="match status" value="1"/>
</dbReference>
<dbReference type="Pfam" id="PF00069">
    <property type="entry name" value="Pkinase"/>
    <property type="match status" value="1"/>
</dbReference>
<feature type="domain" description="Protein kinase" evidence="3">
    <location>
        <begin position="1"/>
        <end position="295"/>
    </location>
</feature>
<evidence type="ECO:0000313" key="5">
    <source>
        <dbReference type="Proteomes" id="UP001642483"/>
    </source>
</evidence>
<dbReference type="InterPro" id="IPR000719">
    <property type="entry name" value="Prot_kinase_dom"/>
</dbReference>
<dbReference type="Gene3D" id="1.10.510.10">
    <property type="entry name" value="Transferase(Phosphotransferase) domain 1"/>
    <property type="match status" value="1"/>
</dbReference>
<comment type="caution">
    <text evidence="4">The sequence shown here is derived from an EMBL/GenBank/DDBJ whole genome shotgun (WGS) entry which is preliminary data.</text>
</comment>
<evidence type="ECO:0000256" key="2">
    <source>
        <dbReference type="ARBA" id="ARBA00022840"/>
    </source>
</evidence>
<dbReference type="SUPFAM" id="SSF56112">
    <property type="entry name" value="Protein kinase-like (PK-like)"/>
    <property type="match status" value="1"/>
</dbReference>
<protein>
    <recommendedName>
        <fullName evidence="3">Protein kinase domain-containing protein</fullName>
    </recommendedName>
</protein>
<dbReference type="PANTHER" id="PTHR27001">
    <property type="entry name" value="OS01G0253100 PROTEIN"/>
    <property type="match status" value="1"/>
</dbReference>
<keyword evidence="1" id="KW-0547">Nucleotide-binding</keyword>
<gene>
    <name evidence="4" type="ORF">CVLEPA_LOCUS28704</name>
</gene>
<evidence type="ECO:0000256" key="1">
    <source>
        <dbReference type="ARBA" id="ARBA00022741"/>
    </source>
</evidence>
<sequence>MTFSQLRSHNASDFCSGTGDIFRTKSLYTIRRCEHDGLGTVVVKVFKRRIMICDCWDKDENEGFEKMLKEAKQVKSITHKNIIQYYGVIKWYGFAGIVMELADCGNLDRLLRAKSKVPDIPWWLRQRLLFELFQALRYLHNYSDTLSIAHGDVKSANILLTPQLIVKLTDFKAIRMSSTSDKKAPSKDRFRLNAIEVAKHQKFFDIYSASQVACEIITRRFLKPTEFGYLTSLGQPITNLIQLESKHEFGTDANAASIFKILKEVALECARANVREKPDAITVVGMLSKGETNFYSLKKSGEAWSIAKQMSRFRSESDSRESLDVIYTQSPVKPFKFVTARYPREEN</sequence>
<dbReference type="Proteomes" id="UP001642483">
    <property type="component" value="Unassembled WGS sequence"/>
</dbReference>
<dbReference type="PANTHER" id="PTHR27001:SF931">
    <property type="entry name" value="OS11G0664100 PROTEIN"/>
    <property type="match status" value="1"/>
</dbReference>